<comment type="similarity">
    <text evidence="1">Belongs to the GEM family.</text>
</comment>
<dbReference type="InterPro" id="IPR004182">
    <property type="entry name" value="GRAM"/>
</dbReference>
<dbReference type="Pfam" id="PF02893">
    <property type="entry name" value="GRAM"/>
    <property type="match status" value="1"/>
</dbReference>
<organism evidence="4 5">
    <name type="scientific">Sphagnum jensenii</name>
    <dbReference type="NCBI Taxonomy" id="128206"/>
    <lineage>
        <taxon>Eukaryota</taxon>
        <taxon>Viridiplantae</taxon>
        <taxon>Streptophyta</taxon>
        <taxon>Embryophyta</taxon>
        <taxon>Bryophyta</taxon>
        <taxon>Sphagnophytina</taxon>
        <taxon>Sphagnopsida</taxon>
        <taxon>Sphagnales</taxon>
        <taxon>Sphagnaceae</taxon>
        <taxon>Sphagnum</taxon>
    </lineage>
</organism>
<gene>
    <name evidence="4" type="ORF">CSSPJE1EN1_LOCUS22390</name>
</gene>
<sequence>MKLEEQMAAIAGDTVTKSLVHAKPNKRCAPQTTGYSGGPQASSPYVETTPIPASGSTGTGGRSMDFLNKLGQQAEGIAGNVWNHLKVGNSMSDSAWGKMSHGSNLLTARGFEGLYKQHFGLAPNEQLLKTYACYLSASTGPIPGTLYVTNQKFAFCSDRPISYAPTPGQQASSHYKVVLPLEKVQEVSPSENQNKPHEKYILVLMVDGHEFWFMGFVNYDKGLKNMREALSTRGGGQRTSAAPQSAGGFYSPGSGQPPQQQQQQQMNPNAQQGSGASYPNVYSNQASGQNQGWQPPNVPSQGANQMPGGQNQMPPAQSRVGNQYT</sequence>
<dbReference type="EMBL" id="OZ020103">
    <property type="protein sequence ID" value="CAK9276912.1"/>
    <property type="molecule type" value="Genomic_DNA"/>
</dbReference>
<evidence type="ECO:0000259" key="3">
    <source>
        <dbReference type="SMART" id="SM00568"/>
    </source>
</evidence>
<name>A0ABP0XH74_9BRYO</name>
<dbReference type="Gene3D" id="2.30.29.30">
    <property type="entry name" value="Pleckstrin-homology domain (PH domain)/Phosphotyrosine-binding domain (PTB)"/>
    <property type="match status" value="1"/>
</dbReference>
<dbReference type="InterPro" id="IPR037848">
    <property type="entry name" value="GEM-like"/>
</dbReference>
<dbReference type="InterPro" id="IPR011993">
    <property type="entry name" value="PH-like_dom_sf"/>
</dbReference>
<feature type="region of interest" description="Disordered" evidence="2">
    <location>
        <begin position="22"/>
        <end position="45"/>
    </location>
</feature>
<dbReference type="SMART" id="SM00568">
    <property type="entry name" value="GRAM"/>
    <property type="match status" value="1"/>
</dbReference>
<feature type="compositionally biased region" description="Low complexity" evidence="2">
    <location>
        <begin position="251"/>
        <end position="274"/>
    </location>
</feature>
<dbReference type="PANTHER" id="PTHR31969">
    <property type="entry name" value="GEM-LIKE PROTEIN 2"/>
    <property type="match status" value="1"/>
</dbReference>
<protein>
    <recommendedName>
        <fullName evidence="3">GRAM domain-containing protein</fullName>
    </recommendedName>
</protein>
<feature type="compositionally biased region" description="Polar residues" evidence="2">
    <location>
        <begin position="275"/>
        <end position="325"/>
    </location>
</feature>
<feature type="compositionally biased region" description="Polar residues" evidence="2">
    <location>
        <begin position="30"/>
        <end position="45"/>
    </location>
</feature>
<feature type="region of interest" description="Disordered" evidence="2">
    <location>
        <begin position="230"/>
        <end position="325"/>
    </location>
</feature>
<dbReference type="CDD" id="cd13222">
    <property type="entry name" value="PH-GRAM_GEM"/>
    <property type="match status" value="1"/>
</dbReference>
<accession>A0ABP0XH74</accession>
<reference evidence="4" key="1">
    <citation type="submission" date="2024-02" db="EMBL/GenBank/DDBJ databases">
        <authorList>
            <consortium name="ELIXIR-Norway"/>
            <consortium name="Elixir Norway"/>
        </authorList>
    </citation>
    <scope>NUCLEOTIDE SEQUENCE</scope>
</reference>
<proteinExistence type="inferred from homology"/>
<keyword evidence="5" id="KW-1185">Reference proteome</keyword>
<dbReference type="Proteomes" id="UP001497444">
    <property type="component" value="Chromosome 8"/>
</dbReference>
<evidence type="ECO:0000256" key="1">
    <source>
        <dbReference type="ARBA" id="ARBA00009414"/>
    </source>
</evidence>
<evidence type="ECO:0000313" key="4">
    <source>
        <dbReference type="EMBL" id="CAK9276912.1"/>
    </source>
</evidence>
<evidence type="ECO:0000313" key="5">
    <source>
        <dbReference type="Proteomes" id="UP001497444"/>
    </source>
</evidence>
<evidence type="ECO:0000256" key="2">
    <source>
        <dbReference type="SAM" id="MobiDB-lite"/>
    </source>
</evidence>
<feature type="domain" description="GRAM" evidence="3">
    <location>
        <begin position="113"/>
        <end position="191"/>
    </location>
</feature>